<protein>
    <submittedName>
        <fullName evidence="1">Uncharacterized protein</fullName>
    </submittedName>
</protein>
<sequence>MNWIENAKKNIFPVSNEKYNLKKALGEWAYEGNMFDVEIADEICHLCDHSNIRYQFEIVNKQNGNLLLIGSECIKKFNIVVVNDEGTKLSSEDAKKKVNKDRNKLVTEAKEKSVLNTLVKLASVDNEFIIENFIEYFKERKAFTPKQLSLLIWRLRKADIDFNKSHFKLTIKKKREQEDLLQLEEWKLKSIWECLSSSQKKFVLEKKGLSRAPF</sequence>
<evidence type="ECO:0000313" key="2">
    <source>
        <dbReference type="Proteomes" id="UP000190641"/>
    </source>
</evidence>
<accession>A0A9X6BAX9</accession>
<comment type="caution">
    <text evidence="1">The sequence shown here is derived from an EMBL/GenBank/DDBJ whole genome shotgun (WGS) entry which is preliminary data.</text>
</comment>
<dbReference type="RefSeq" id="WP_001104030.1">
    <property type="nucleotide sequence ID" value="NZ_AZNI01000028.1"/>
</dbReference>
<name>A0A9X6BAX9_BACCE</name>
<gene>
    <name evidence="1" type="ORF">BLX06_15765</name>
</gene>
<dbReference type="Proteomes" id="UP000190641">
    <property type="component" value="Unassembled WGS sequence"/>
</dbReference>
<evidence type="ECO:0000313" key="1">
    <source>
        <dbReference type="EMBL" id="OOR74125.1"/>
    </source>
</evidence>
<dbReference type="AlphaFoldDB" id="A0A9X6BAX9"/>
<dbReference type="EMBL" id="MUAU01000047">
    <property type="protein sequence ID" value="OOR74125.1"/>
    <property type="molecule type" value="Genomic_DNA"/>
</dbReference>
<organism evidence="1 2">
    <name type="scientific">Bacillus cereus</name>
    <dbReference type="NCBI Taxonomy" id="1396"/>
    <lineage>
        <taxon>Bacteria</taxon>
        <taxon>Bacillati</taxon>
        <taxon>Bacillota</taxon>
        <taxon>Bacilli</taxon>
        <taxon>Bacillales</taxon>
        <taxon>Bacillaceae</taxon>
        <taxon>Bacillus</taxon>
        <taxon>Bacillus cereus group</taxon>
    </lineage>
</organism>
<proteinExistence type="predicted"/>
<reference evidence="1 2" key="1">
    <citation type="submission" date="2017-01" db="EMBL/GenBank/DDBJ databases">
        <title>Bacillus cereus isolates.</title>
        <authorList>
            <person name="Beno S.M."/>
        </authorList>
    </citation>
    <scope>NUCLEOTIDE SEQUENCE [LARGE SCALE GENOMIC DNA]</scope>
    <source>
        <strain evidence="1 2">FSL K6-1030</strain>
    </source>
</reference>